<evidence type="ECO:0000259" key="9">
    <source>
        <dbReference type="PROSITE" id="PS50937"/>
    </source>
</evidence>
<dbReference type="AlphaFoldDB" id="A0A7K0DN99"/>
<evidence type="ECO:0000256" key="3">
    <source>
        <dbReference type="ARBA" id="ARBA00022692"/>
    </source>
</evidence>
<dbReference type="GO" id="GO:0003677">
    <property type="term" value="F:DNA binding"/>
    <property type="evidence" value="ECO:0007669"/>
    <property type="project" value="InterPro"/>
</dbReference>
<evidence type="ECO:0000256" key="1">
    <source>
        <dbReference type="ARBA" id="ARBA00004651"/>
    </source>
</evidence>
<evidence type="ECO:0000256" key="7">
    <source>
        <dbReference type="SAM" id="Phobius"/>
    </source>
</evidence>
<feature type="transmembrane region" description="Helical" evidence="7">
    <location>
        <begin position="289"/>
        <end position="309"/>
    </location>
</feature>
<protein>
    <submittedName>
        <fullName evidence="10">Sugar efflux transporter</fullName>
    </submittedName>
</protein>
<feature type="transmembrane region" description="Helical" evidence="7">
    <location>
        <begin position="99"/>
        <end position="121"/>
    </location>
</feature>
<dbReference type="GO" id="GO:0005886">
    <property type="term" value="C:plasma membrane"/>
    <property type="evidence" value="ECO:0007669"/>
    <property type="project" value="UniProtKB-SubCell"/>
</dbReference>
<feature type="transmembrane region" description="Helical" evidence="7">
    <location>
        <begin position="42"/>
        <end position="63"/>
    </location>
</feature>
<keyword evidence="3 7" id="KW-0812">Transmembrane</keyword>
<keyword evidence="4 7" id="KW-1133">Transmembrane helix</keyword>
<evidence type="ECO:0000256" key="6">
    <source>
        <dbReference type="SAM" id="MobiDB-lite"/>
    </source>
</evidence>
<comment type="subcellular location">
    <subcellularLocation>
        <location evidence="1">Cell membrane</location>
        <topology evidence="1">Multi-pass membrane protein</topology>
    </subcellularLocation>
</comment>
<dbReference type="Pfam" id="PF07690">
    <property type="entry name" value="MFS_1"/>
    <property type="match status" value="1"/>
</dbReference>
<gene>
    <name evidence="10" type="primary">sotB</name>
    <name evidence="10" type="ORF">NRB56_26800</name>
</gene>
<dbReference type="Gene3D" id="1.10.1660.10">
    <property type="match status" value="1"/>
</dbReference>
<dbReference type="InterPro" id="IPR009061">
    <property type="entry name" value="DNA-bd_dom_put_sf"/>
</dbReference>
<dbReference type="InterPro" id="IPR020846">
    <property type="entry name" value="MFS_dom"/>
</dbReference>
<dbReference type="SMART" id="SM00422">
    <property type="entry name" value="HTH_MERR"/>
    <property type="match status" value="1"/>
</dbReference>
<feature type="transmembrane region" description="Helical" evidence="7">
    <location>
        <begin position="159"/>
        <end position="179"/>
    </location>
</feature>
<dbReference type="InterPro" id="IPR036259">
    <property type="entry name" value="MFS_trans_sf"/>
</dbReference>
<keyword evidence="11" id="KW-1185">Reference proteome</keyword>
<dbReference type="EMBL" id="WEGI01000005">
    <property type="protein sequence ID" value="MQY27098.1"/>
    <property type="molecule type" value="Genomic_DNA"/>
</dbReference>
<name>A0A7K0DN99_9NOCA</name>
<feature type="domain" description="HTH merR-type" evidence="9">
    <location>
        <begin position="519"/>
        <end position="588"/>
    </location>
</feature>
<dbReference type="PRINTS" id="PR00040">
    <property type="entry name" value="HTHMERR"/>
</dbReference>
<dbReference type="Proteomes" id="UP000431401">
    <property type="component" value="Unassembled WGS sequence"/>
</dbReference>
<dbReference type="InterPro" id="IPR000551">
    <property type="entry name" value="MerR-type_HTH_dom"/>
</dbReference>
<organism evidence="10 11">
    <name type="scientific">Nocardia aurantia</name>
    <dbReference type="NCBI Taxonomy" id="2585199"/>
    <lineage>
        <taxon>Bacteria</taxon>
        <taxon>Bacillati</taxon>
        <taxon>Actinomycetota</taxon>
        <taxon>Actinomycetes</taxon>
        <taxon>Mycobacteriales</taxon>
        <taxon>Nocardiaceae</taxon>
        <taxon>Nocardia</taxon>
    </lineage>
</organism>
<dbReference type="PROSITE" id="PS50937">
    <property type="entry name" value="HTH_MERR_2"/>
    <property type="match status" value="1"/>
</dbReference>
<proteinExistence type="predicted"/>
<evidence type="ECO:0000256" key="5">
    <source>
        <dbReference type="ARBA" id="ARBA00023136"/>
    </source>
</evidence>
<dbReference type="SUPFAM" id="SSF103473">
    <property type="entry name" value="MFS general substrate transporter"/>
    <property type="match status" value="1"/>
</dbReference>
<keyword evidence="5 7" id="KW-0472">Membrane</keyword>
<feature type="transmembrane region" description="Helical" evidence="7">
    <location>
        <begin position="128"/>
        <end position="147"/>
    </location>
</feature>
<dbReference type="PROSITE" id="PS00552">
    <property type="entry name" value="HTH_MERR_1"/>
    <property type="match status" value="1"/>
</dbReference>
<dbReference type="Pfam" id="PF13411">
    <property type="entry name" value="MerR_1"/>
    <property type="match status" value="1"/>
</dbReference>
<dbReference type="PANTHER" id="PTHR43124">
    <property type="entry name" value="PURINE EFFLUX PUMP PBUE"/>
    <property type="match status" value="1"/>
</dbReference>
<dbReference type="CDD" id="cd17324">
    <property type="entry name" value="MFS_NepI_like"/>
    <property type="match status" value="1"/>
</dbReference>
<dbReference type="InterPro" id="IPR050189">
    <property type="entry name" value="MFS_Efflux_Transporters"/>
</dbReference>
<feature type="transmembrane region" description="Helical" evidence="7">
    <location>
        <begin position="266"/>
        <end position="283"/>
    </location>
</feature>
<evidence type="ECO:0000256" key="2">
    <source>
        <dbReference type="ARBA" id="ARBA00022475"/>
    </source>
</evidence>
<dbReference type="PANTHER" id="PTHR43124:SF3">
    <property type="entry name" value="CHLORAMPHENICOL EFFLUX PUMP RV0191"/>
    <property type="match status" value="1"/>
</dbReference>
<dbReference type="NCBIfam" id="NF033135">
    <property type="entry name" value="cmx_cmrA"/>
    <property type="match status" value="1"/>
</dbReference>
<feature type="transmembrane region" description="Helical" evidence="7">
    <location>
        <begin position="70"/>
        <end position="87"/>
    </location>
</feature>
<dbReference type="SUPFAM" id="SSF46955">
    <property type="entry name" value="Putative DNA-binding domain"/>
    <property type="match status" value="1"/>
</dbReference>
<dbReference type="CDD" id="cd04788">
    <property type="entry name" value="HTH_NolA-AlbR"/>
    <property type="match status" value="1"/>
</dbReference>
<feature type="transmembrane region" description="Helical" evidence="7">
    <location>
        <begin position="200"/>
        <end position="223"/>
    </location>
</feature>
<dbReference type="PROSITE" id="PS50850">
    <property type="entry name" value="MFS"/>
    <property type="match status" value="1"/>
</dbReference>
<feature type="transmembrane region" description="Helical" evidence="7">
    <location>
        <begin position="235"/>
        <end position="254"/>
    </location>
</feature>
<feature type="region of interest" description="Disordered" evidence="6">
    <location>
        <begin position="371"/>
        <end position="392"/>
    </location>
</feature>
<evidence type="ECO:0000313" key="11">
    <source>
        <dbReference type="Proteomes" id="UP000431401"/>
    </source>
</evidence>
<dbReference type="Gene3D" id="1.20.1250.20">
    <property type="entry name" value="MFS general substrate transporter like domains"/>
    <property type="match status" value="1"/>
</dbReference>
<evidence type="ECO:0000256" key="4">
    <source>
        <dbReference type="ARBA" id="ARBA00022989"/>
    </source>
</evidence>
<comment type="caution">
    <text evidence="10">The sequence shown here is derived from an EMBL/GenBank/DDBJ whole genome shotgun (WGS) entry which is preliminary data.</text>
</comment>
<dbReference type="GO" id="GO:0022857">
    <property type="term" value="F:transmembrane transporter activity"/>
    <property type="evidence" value="ECO:0007669"/>
    <property type="project" value="InterPro"/>
</dbReference>
<accession>A0A7K0DN99</accession>
<keyword evidence="2" id="KW-1003">Cell membrane</keyword>
<sequence length="719" mass="76175">MPVAVYVLGAAIFAQGTSELMLAGLLTMIAGDLGITVPEAGLLISAFAIGMLFGAPILAIATARWSRRSALLTFLAIFAAAHIVAALTDSYPMLFATRVVAAFVYAGFWSVAAATAVHAVPTTARGRAMSIVAGGLTLATVVGLPLGTWAGQLWGWRSAFWAVTLLSALAALGVLLAVPEGRPTDAPRVRAELRSLATGPVLRLYATTMLATGACLAVFGYLGAFLTTTTGLPEAWVPVVLAGYGAGMFTGVVLGGRFADAHPVRTLAIGITGLTLTAALLALTARHAIAVIPLVILLGIAGFVTNPVLNSRVFTLAPAASTLGAAGNVASFNVGITVGPWLAAWPSAPASATPPPPGSAPRWVPLRSRWSPGPACATSSRPRPAPRNPLWTHRSDRAETMHAGPTYPPASWSPATHRSDRAATMHAGAARYLGTPRPRLSCRSGSHRRGIPDGQPGAAAVRPIIGNPGAAEPEAARPSRHCIHPDRAAGERGLESDVTSGPSVGGAHRRRWWQLSEREWRVGELARESGVTVRTLHHYDRLGLLVPSSRTSGGHRCYTRADVRRLHRIVALRGFGFSLDDIAGLLRAEPDQDPRDLVRQQLALVGERIARATVLRQRLLDVLDGLDRAVEPSTSEFLRLIEETIAVNQPLTHEEIARLTARRTEYLRQLSPEELAALSERRAAAFAAMSPADRERMRAERARMMPPGIDIAQPDTPGS</sequence>
<reference evidence="10 11" key="1">
    <citation type="submission" date="2019-10" db="EMBL/GenBank/DDBJ databases">
        <title>Nocardia macrotermitis sp. nov. and Nocardia aurantia sp. nov., isolated from the gut of fungus growing-termite Macrotermes natalensis.</title>
        <authorList>
            <person name="Benndorf R."/>
            <person name="Schwitalla J."/>
            <person name="Martin K."/>
            <person name="De Beer W."/>
            <person name="Kaster A.-K."/>
            <person name="Vollmers J."/>
            <person name="Poulsen M."/>
            <person name="Beemelmanns C."/>
        </authorList>
    </citation>
    <scope>NUCLEOTIDE SEQUENCE [LARGE SCALE GENOMIC DNA]</scope>
    <source>
        <strain evidence="10 11">RB56</strain>
    </source>
</reference>
<dbReference type="GO" id="GO:0006355">
    <property type="term" value="P:regulation of DNA-templated transcription"/>
    <property type="evidence" value="ECO:0007669"/>
    <property type="project" value="InterPro"/>
</dbReference>
<evidence type="ECO:0000259" key="8">
    <source>
        <dbReference type="PROSITE" id="PS50850"/>
    </source>
</evidence>
<dbReference type="RefSeq" id="WP_227837628.1">
    <property type="nucleotide sequence ID" value="NZ_WEGI01000005.1"/>
</dbReference>
<feature type="region of interest" description="Disordered" evidence="6">
    <location>
        <begin position="487"/>
        <end position="506"/>
    </location>
</feature>
<dbReference type="InterPro" id="IPR011701">
    <property type="entry name" value="MFS"/>
</dbReference>
<evidence type="ECO:0000313" key="10">
    <source>
        <dbReference type="EMBL" id="MQY27098.1"/>
    </source>
</evidence>
<feature type="domain" description="Major facilitator superfamily (MFS) profile" evidence="8">
    <location>
        <begin position="4"/>
        <end position="439"/>
    </location>
</feature>